<dbReference type="EMBL" id="JAANXD010000052">
    <property type="protein sequence ID" value="MBS1258195.1"/>
    <property type="molecule type" value="Genomic_DNA"/>
</dbReference>
<feature type="transmembrane region" description="Helical" evidence="1">
    <location>
        <begin position="499"/>
        <end position="521"/>
    </location>
</feature>
<keyword evidence="1" id="KW-0812">Transmembrane</keyword>
<dbReference type="Proteomes" id="UP000722750">
    <property type="component" value="Unassembled WGS sequence"/>
</dbReference>
<feature type="transmembrane region" description="Helical" evidence="1">
    <location>
        <begin position="21"/>
        <end position="42"/>
    </location>
</feature>
<accession>A0A942A0L9</accession>
<evidence type="ECO:0000259" key="3">
    <source>
        <dbReference type="Pfam" id="PF23357"/>
    </source>
</evidence>
<evidence type="ECO:0000313" key="4">
    <source>
        <dbReference type="EMBL" id="MBS1258195.1"/>
    </source>
</evidence>
<keyword evidence="1" id="KW-0472">Membrane</keyword>
<dbReference type="AlphaFoldDB" id="A0A942A0L9"/>
<proteinExistence type="predicted"/>
<dbReference type="Pfam" id="PF23357">
    <property type="entry name" value="DUF7088"/>
    <property type="match status" value="1"/>
</dbReference>
<feature type="domain" description="ABC-type uncharacterised transport system" evidence="2">
    <location>
        <begin position="184"/>
        <end position="466"/>
    </location>
</feature>
<evidence type="ECO:0000313" key="5">
    <source>
        <dbReference type="Proteomes" id="UP000722750"/>
    </source>
</evidence>
<protein>
    <recommendedName>
        <fullName evidence="6">ABC-type uncharacterized transport system domain-containing protein</fullName>
    </recommendedName>
</protein>
<evidence type="ECO:0008006" key="6">
    <source>
        <dbReference type="Google" id="ProtNLM"/>
    </source>
</evidence>
<keyword evidence="1" id="KW-1133">Transmembrane helix</keyword>
<dbReference type="InterPro" id="IPR055396">
    <property type="entry name" value="DUF7088"/>
</dbReference>
<name>A0A942A0L9_9BACT</name>
<dbReference type="InterPro" id="IPR019196">
    <property type="entry name" value="ABC_transp_unknown"/>
</dbReference>
<gene>
    <name evidence="4" type="ORF">MAG551_01248</name>
</gene>
<dbReference type="Pfam" id="PF09822">
    <property type="entry name" value="ABC_transp_aux"/>
    <property type="match status" value="1"/>
</dbReference>
<evidence type="ECO:0000256" key="1">
    <source>
        <dbReference type="SAM" id="Phobius"/>
    </source>
</evidence>
<organism evidence="4 5">
    <name type="scientific">Candidatus Scalindua arabica</name>
    <dbReference type="NCBI Taxonomy" id="1127984"/>
    <lineage>
        <taxon>Bacteria</taxon>
        <taxon>Pseudomonadati</taxon>
        <taxon>Planctomycetota</taxon>
        <taxon>Candidatus Brocadiia</taxon>
        <taxon>Candidatus Brocadiales</taxon>
        <taxon>Candidatus Scalinduaceae</taxon>
        <taxon>Candidatus Scalindua</taxon>
    </lineage>
</organism>
<feature type="domain" description="DUF7088" evidence="3">
    <location>
        <begin position="55"/>
        <end position="136"/>
    </location>
</feature>
<sequence>MSEEIKETVQSQNLRKQKTLIGANVIFMILIAIAIFVFVSYLNDRHYYRFDFTASGRYTLSAKTKKILKNLDQPVFITSLLVQNKDYRFYGQIIDILEEYRYVTDKVNVTLLNPLTDRTKITELAEKLKMDLEQLQLNSVIFTCGDKSKHVPQAVVIEREFPFKFKGEEVFTAAILNVTQEKQTTIYFARGHGERDPGDFERAGLGNLATSIKRANYNVIPLDLLEKKRVPENCDILFIAGPTKNFSIEETNYIRNYLGTSARLLDEKGELKEGKLLVMLEPVVGANKASGLKAMLGEYGILVRDDAVVYNKVNMPLYGMQTVVELYISDEKYLEHEITRDIEKLTSVFYGTSPVSVAPLTDKMAFSAKAIVRAPDSSWGETEIAGKKRPKYDEDVDVSSPITLAVAAELRAPEGTPHQDITIPPHATKTFEGIGERGSRIVVFGDTDFAANAFSDNPGNQDLVLNSISWLARREKELGISPKAPDVRRAVIKPAQLTLIFWLSIAGLPSIGIAIGGFVWWRRRR</sequence>
<comment type="caution">
    <text evidence="4">The sequence shown here is derived from an EMBL/GenBank/DDBJ whole genome shotgun (WGS) entry which is preliminary data.</text>
</comment>
<evidence type="ECO:0000259" key="2">
    <source>
        <dbReference type="Pfam" id="PF09822"/>
    </source>
</evidence>
<reference evidence="4" key="1">
    <citation type="journal article" date="2021" name="ISME J.">
        <title>Fine-scale metabolic discontinuity in a stratified prokaryote microbiome of a Red Sea deep halocline.</title>
        <authorList>
            <person name="Michoud G."/>
            <person name="Ngugi D.K."/>
            <person name="Barozzi A."/>
            <person name="Merlino G."/>
            <person name="Calleja M.L."/>
            <person name="Delgado-Huertas A."/>
            <person name="Moran X.A.G."/>
            <person name="Daffonchio D."/>
        </authorList>
    </citation>
    <scope>NUCLEOTIDE SEQUENCE</scope>
    <source>
        <strain evidence="4">SuakinDeep_MAG55_1</strain>
    </source>
</reference>